<dbReference type="Pfam" id="PF00072">
    <property type="entry name" value="Response_reg"/>
    <property type="match status" value="1"/>
</dbReference>
<dbReference type="InterPro" id="IPR001789">
    <property type="entry name" value="Sig_transdc_resp-reg_receiver"/>
</dbReference>
<proteinExistence type="predicted"/>
<dbReference type="SUPFAM" id="SSF52172">
    <property type="entry name" value="CheY-like"/>
    <property type="match status" value="1"/>
</dbReference>
<dbReference type="InterPro" id="IPR052048">
    <property type="entry name" value="ST_Response_Regulator"/>
</dbReference>
<dbReference type="AlphaFoldDB" id="A0AAU0UM18"/>
<comment type="function">
    <text evidence="2">May play the central regulatory role in sporulation. It may be an element of the effector pathway responsible for the activation of sporulation genes in response to nutritional stress. Spo0A may act in concert with spo0H (a sigma factor) to control the expression of some genes that are critical to the sporulation process.</text>
</comment>
<dbReference type="PROSITE" id="PS50110">
    <property type="entry name" value="RESPONSE_REGULATORY"/>
    <property type="match status" value="1"/>
</dbReference>
<dbReference type="InterPro" id="IPR011006">
    <property type="entry name" value="CheY-like_superfamily"/>
</dbReference>
<dbReference type="EMBL" id="CP121694">
    <property type="protein sequence ID" value="WRO22166.1"/>
    <property type="molecule type" value="Genomic_DNA"/>
</dbReference>
<feature type="domain" description="Response regulatory" evidence="4">
    <location>
        <begin position="23"/>
        <end position="143"/>
    </location>
</feature>
<dbReference type="Gene3D" id="3.40.50.2300">
    <property type="match status" value="1"/>
</dbReference>
<dbReference type="RefSeq" id="WP_366921586.1">
    <property type="nucleotide sequence ID" value="NZ_CP121694.1"/>
</dbReference>
<accession>A0AAU0UM18</accession>
<sequence>MENEIITDTASTAEKANSTGKGRILVMDDDKMLRQVLSEMLKYIGYEVVCACDGEKSIELYQEAKMMNKPFDVVIMDLTIPGGLGGKETIKELLKIDANVKAIVSSGYSNDPVMAHYDKYGFKGLVAKPFSIEEIAQVLIEVI</sequence>
<protein>
    <recommendedName>
        <fullName evidence="1">Stage 0 sporulation protein A homolog</fullName>
    </recommendedName>
</protein>
<organism evidence="5 6">
    <name type="scientific">Metallumcola ferriviriculae</name>
    <dbReference type="NCBI Taxonomy" id="3039180"/>
    <lineage>
        <taxon>Bacteria</taxon>
        <taxon>Bacillati</taxon>
        <taxon>Bacillota</taxon>
        <taxon>Clostridia</taxon>
        <taxon>Neomoorellales</taxon>
        <taxon>Desulfitibacteraceae</taxon>
        <taxon>Metallumcola</taxon>
    </lineage>
</organism>
<evidence type="ECO:0000313" key="5">
    <source>
        <dbReference type="EMBL" id="WRO22166.1"/>
    </source>
</evidence>
<keyword evidence="3" id="KW-0597">Phosphoprotein</keyword>
<dbReference type="KEGG" id="dbc:MFMK1_001991"/>
<name>A0AAU0UM18_9FIRM</name>
<evidence type="ECO:0000256" key="3">
    <source>
        <dbReference type="PROSITE-ProRule" id="PRU00169"/>
    </source>
</evidence>
<dbReference type="CDD" id="cd17546">
    <property type="entry name" value="REC_hyHK_CKI1_RcsC-like"/>
    <property type="match status" value="1"/>
</dbReference>
<evidence type="ECO:0000256" key="2">
    <source>
        <dbReference type="ARBA" id="ARBA00024867"/>
    </source>
</evidence>
<evidence type="ECO:0000256" key="1">
    <source>
        <dbReference type="ARBA" id="ARBA00018672"/>
    </source>
</evidence>
<gene>
    <name evidence="5" type="ORF">MFMK1_001991</name>
</gene>
<evidence type="ECO:0000259" key="4">
    <source>
        <dbReference type="PROSITE" id="PS50110"/>
    </source>
</evidence>
<reference evidence="5 6" key="1">
    <citation type="submission" date="2023-04" db="EMBL/GenBank/DDBJ databases">
        <authorList>
            <person name="Hsu D."/>
        </authorList>
    </citation>
    <scope>NUCLEOTIDE SEQUENCE [LARGE SCALE GENOMIC DNA]</scope>
    <source>
        <strain evidence="5 6">MK1</strain>
    </source>
</reference>
<dbReference type="PANTHER" id="PTHR43228:SF1">
    <property type="entry name" value="TWO-COMPONENT RESPONSE REGULATOR ARR22"/>
    <property type="match status" value="1"/>
</dbReference>
<dbReference type="GO" id="GO:0000160">
    <property type="term" value="P:phosphorelay signal transduction system"/>
    <property type="evidence" value="ECO:0007669"/>
    <property type="project" value="InterPro"/>
</dbReference>
<dbReference type="PANTHER" id="PTHR43228">
    <property type="entry name" value="TWO-COMPONENT RESPONSE REGULATOR"/>
    <property type="match status" value="1"/>
</dbReference>
<evidence type="ECO:0000313" key="6">
    <source>
        <dbReference type="Proteomes" id="UP001329915"/>
    </source>
</evidence>
<keyword evidence="6" id="KW-1185">Reference proteome</keyword>
<dbReference type="Proteomes" id="UP001329915">
    <property type="component" value="Chromosome"/>
</dbReference>
<dbReference type="SMART" id="SM00448">
    <property type="entry name" value="REC"/>
    <property type="match status" value="1"/>
</dbReference>
<feature type="modified residue" description="4-aspartylphosphate" evidence="3">
    <location>
        <position position="77"/>
    </location>
</feature>